<dbReference type="EMBL" id="CP095075">
    <property type="protein sequence ID" value="UOR13607.1"/>
    <property type="molecule type" value="Genomic_DNA"/>
</dbReference>
<dbReference type="RefSeq" id="WP_245035273.1">
    <property type="nucleotide sequence ID" value="NZ_CP095075.1"/>
</dbReference>
<gene>
    <name evidence="1" type="ORF">MUO15_09230</name>
</gene>
<keyword evidence="2" id="KW-1185">Reference proteome</keyword>
<proteinExistence type="predicted"/>
<evidence type="ECO:0000313" key="1">
    <source>
        <dbReference type="EMBL" id="UOR13607.1"/>
    </source>
</evidence>
<name>A0ABY4HG31_9BACI</name>
<sequence>MILYRVRSKTSFKWKQQNSPPALNTAHIKKELVTFSSNELQETLDVDM</sequence>
<accession>A0ABY4HG31</accession>
<protein>
    <submittedName>
        <fullName evidence="1">Uncharacterized protein</fullName>
    </submittedName>
</protein>
<organism evidence="1 2">
    <name type="scientific">Halobacillus amylolyticus</name>
    <dbReference type="NCBI Taxonomy" id="2932259"/>
    <lineage>
        <taxon>Bacteria</taxon>
        <taxon>Bacillati</taxon>
        <taxon>Bacillota</taxon>
        <taxon>Bacilli</taxon>
        <taxon>Bacillales</taxon>
        <taxon>Bacillaceae</taxon>
        <taxon>Halobacillus</taxon>
    </lineage>
</organism>
<reference evidence="1" key="1">
    <citation type="submission" date="2022-04" db="EMBL/GenBank/DDBJ databases">
        <title>Halobacillus sp. isolated from saltern.</title>
        <authorList>
            <person name="Won M."/>
            <person name="Lee C.-M."/>
            <person name="Woen H.-Y."/>
            <person name="Kwon S.-W."/>
        </authorList>
    </citation>
    <scope>NUCLEOTIDE SEQUENCE</scope>
    <source>
        <strain evidence="1">SSHM10-5</strain>
    </source>
</reference>
<dbReference type="Proteomes" id="UP000830326">
    <property type="component" value="Chromosome"/>
</dbReference>
<evidence type="ECO:0000313" key="2">
    <source>
        <dbReference type="Proteomes" id="UP000830326"/>
    </source>
</evidence>